<feature type="signal peptide" evidence="3">
    <location>
        <begin position="1"/>
        <end position="24"/>
    </location>
</feature>
<dbReference type="InterPro" id="IPR006843">
    <property type="entry name" value="PAP/fibrillin_dom"/>
</dbReference>
<dbReference type="InterPro" id="IPR039633">
    <property type="entry name" value="PAP"/>
</dbReference>
<gene>
    <name evidence="5" type="ORF">TrVE_jg10957</name>
</gene>
<evidence type="ECO:0000259" key="4">
    <source>
        <dbReference type="Pfam" id="PF04755"/>
    </source>
</evidence>
<proteinExistence type="predicted"/>
<organism evidence="5 6">
    <name type="scientific">Triparma verrucosa</name>
    <dbReference type="NCBI Taxonomy" id="1606542"/>
    <lineage>
        <taxon>Eukaryota</taxon>
        <taxon>Sar</taxon>
        <taxon>Stramenopiles</taxon>
        <taxon>Ochrophyta</taxon>
        <taxon>Bolidophyceae</taxon>
        <taxon>Parmales</taxon>
        <taxon>Triparmaceae</taxon>
        <taxon>Triparma</taxon>
    </lineage>
</organism>
<keyword evidence="6" id="KW-1185">Reference proteome</keyword>
<accession>A0A9W7FN35</accession>
<reference evidence="6" key="1">
    <citation type="journal article" date="2023" name="Commun. Biol.">
        <title>Genome analysis of Parmales, the sister group of diatoms, reveals the evolutionary specialization of diatoms from phago-mixotrophs to photoautotrophs.</title>
        <authorList>
            <person name="Ban H."/>
            <person name="Sato S."/>
            <person name="Yoshikawa S."/>
            <person name="Yamada K."/>
            <person name="Nakamura Y."/>
            <person name="Ichinomiya M."/>
            <person name="Sato N."/>
            <person name="Blanc-Mathieu R."/>
            <person name="Endo H."/>
            <person name="Kuwata A."/>
            <person name="Ogata H."/>
        </authorList>
    </citation>
    <scope>NUCLEOTIDE SEQUENCE [LARGE SCALE GENOMIC DNA]</scope>
    <source>
        <strain evidence="6">NIES 3699</strain>
    </source>
</reference>
<dbReference type="Proteomes" id="UP001165160">
    <property type="component" value="Unassembled WGS sequence"/>
</dbReference>
<keyword evidence="3" id="KW-0732">Signal</keyword>
<evidence type="ECO:0000313" key="5">
    <source>
        <dbReference type="EMBL" id="GMI14966.1"/>
    </source>
</evidence>
<evidence type="ECO:0000313" key="6">
    <source>
        <dbReference type="Proteomes" id="UP001165160"/>
    </source>
</evidence>
<comment type="subcellular location">
    <subcellularLocation>
        <location evidence="1">Plastid</location>
    </subcellularLocation>
</comment>
<dbReference type="GO" id="GO:0009536">
    <property type="term" value="C:plastid"/>
    <property type="evidence" value="ECO:0007669"/>
    <property type="project" value="UniProtKB-SubCell"/>
</dbReference>
<keyword evidence="2" id="KW-0934">Plastid</keyword>
<dbReference type="AlphaFoldDB" id="A0A9W7FN35"/>
<evidence type="ECO:0000256" key="3">
    <source>
        <dbReference type="SAM" id="SignalP"/>
    </source>
</evidence>
<sequence>MFATSSLLLLLLLVLPLTTVTVTSLTIPETTLMKTLTSKSSKNRVESAIEEVVNSPPDPIYKDPATNPKLNGLWELIYQTAPTTSSPVQRFLTTSLKANDLSESIPYSPDSSVKIYQQVNMVEGKIDIIVKPKGSSSNLTVTALSGSLSKPPPNWTERENDGKLLGLNILGVSKTNTDPPNTPYGDVRVIFLFDTGSFNINDQIKIPYPVPFRSRLFRDNVKGWLDHIYLSEDIRICQGNKGTTFVLKRVPE</sequence>
<protein>
    <recommendedName>
        <fullName evidence="4">Plastid lipid-associated protein/fibrillin conserved domain-containing protein</fullName>
    </recommendedName>
</protein>
<comment type="caution">
    <text evidence="5">The sequence shown here is derived from an EMBL/GenBank/DDBJ whole genome shotgun (WGS) entry which is preliminary data.</text>
</comment>
<evidence type="ECO:0000256" key="1">
    <source>
        <dbReference type="ARBA" id="ARBA00004474"/>
    </source>
</evidence>
<feature type="domain" description="Plastid lipid-associated protein/fibrillin conserved" evidence="4">
    <location>
        <begin position="37"/>
        <end position="248"/>
    </location>
</feature>
<name>A0A9W7FN35_9STRA</name>
<evidence type="ECO:0000256" key="2">
    <source>
        <dbReference type="ARBA" id="ARBA00022640"/>
    </source>
</evidence>
<feature type="chain" id="PRO_5040751241" description="Plastid lipid-associated protein/fibrillin conserved domain-containing protein" evidence="3">
    <location>
        <begin position="25"/>
        <end position="252"/>
    </location>
</feature>
<dbReference type="Pfam" id="PF04755">
    <property type="entry name" value="PAP_fibrillin"/>
    <property type="match status" value="1"/>
</dbReference>
<dbReference type="EMBL" id="BRXX01000509">
    <property type="protein sequence ID" value="GMI14966.1"/>
    <property type="molecule type" value="Genomic_DNA"/>
</dbReference>
<dbReference type="PANTHER" id="PTHR31906">
    <property type="entry name" value="PLASTID-LIPID-ASSOCIATED PROTEIN 4, CHLOROPLASTIC-RELATED"/>
    <property type="match status" value="1"/>
</dbReference>